<name>A0A423PKI5_9GAMM</name>
<keyword evidence="1 2" id="KW-0732">Signal</keyword>
<comment type="caution">
    <text evidence="4">The sequence shown here is derived from an EMBL/GenBank/DDBJ whole genome shotgun (WGS) entry which is preliminary data.</text>
</comment>
<protein>
    <recommendedName>
        <fullName evidence="3">Outer membrane protein beta-barrel domain-containing protein</fullName>
    </recommendedName>
</protein>
<sequence length="221" mass="23721">MNKTVLAVSAALLPFAATAAPNDQPGAPGYTYIQGDYIIDGETGGVDADYDGYGLEGSLTITRHVFINARYDWVDTDNRSLDGNRGSVGIGVNDFYDYGGADGTGVGYYGQVSYERLLLEDVTGNGAGDANANGYGADAGLRWRVHPRLEINPHVGWVDYGDVDDDIDLGDADGMRYGVRAIGQISDNFAVTAAYESSDVETSRRDIGFDDEFRVGARLNF</sequence>
<dbReference type="Pfam" id="PF13505">
    <property type="entry name" value="OMP_b-brl"/>
    <property type="match status" value="1"/>
</dbReference>
<dbReference type="InterPro" id="IPR027385">
    <property type="entry name" value="Beta-barrel_OMP"/>
</dbReference>
<feature type="signal peptide" evidence="2">
    <location>
        <begin position="1"/>
        <end position="19"/>
    </location>
</feature>
<dbReference type="AlphaFoldDB" id="A0A423PKI5"/>
<dbReference type="EMBL" id="AYKF01000103">
    <property type="protein sequence ID" value="ROO26108.1"/>
    <property type="molecule type" value="Genomic_DNA"/>
</dbReference>
<evidence type="ECO:0000259" key="3">
    <source>
        <dbReference type="Pfam" id="PF13505"/>
    </source>
</evidence>
<feature type="domain" description="Outer membrane protein beta-barrel" evidence="3">
    <location>
        <begin position="10"/>
        <end position="162"/>
    </location>
</feature>
<accession>A0A423PKI5</accession>
<evidence type="ECO:0000256" key="2">
    <source>
        <dbReference type="SAM" id="SignalP"/>
    </source>
</evidence>
<evidence type="ECO:0000313" key="4">
    <source>
        <dbReference type="EMBL" id="ROO26108.1"/>
    </source>
</evidence>
<gene>
    <name evidence="4" type="ORF">SAHL_13185</name>
</gene>
<evidence type="ECO:0000313" key="5">
    <source>
        <dbReference type="Proteomes" id="UP000285123"/>
    </source>
</evidence>
<feature type="chain" id="PRO_5019172077" description="Outer membrane protein beta-barrel domain-containing protein" evidence="2">
    <location>
        <begin position="20"/>
        <end position="221"/>
    </location>
</feature>
<dbReference type="RefSeq" id="WP_123591872.1">
    <property type="nucleotide sequence ID" value="NZ_AYKF01000103.1"/>
</dbReference>
<proteinExistence type="predicted"/>
<dbReference type="Proteomes" id="UP000285123">
    <property type="component" value="Unassembled WGS sequence"/>
</dbReference>
<evidence type="ECO:0000256" key="1">
    <source>
        <dbReference type="ARBA" id="ARBA00022729"/>
    </source>
</evidence>
<reference evidence="4 5" key="1">
    <citation type="submission" date="2013-10" db="EMBL/GenBank/DDBJ databases">
        <title>Salinisphaera halophila YIM 95161 Genome Sequencing.</title>
        <authorList>
            <person name="Lai Q."/>
            <person name="Li C."/>
            <person name="Shao Z."/>
        </authorList>
    </citation>
    <scope>NUCLEOTIDE SEQUENCE [LARGE SCALE GENOMIC DNA]</scope>
    <source>
        <strain evidence="4 5">YIM 95161</strain>
    </source>
</reference>
<dbReference type="OrthoDB" id="7067876at2"/>
<organism evidence="4 5">
    <name type="scientific">Salinisphaera orenii YIM 95161</name>
    <dbReference type="NCBI Taxonomy" id="1051139"/>
    <lineage>
        <taxon>Bacteria</taxon>
        <taxon>Pseudomonadati</taxon>
        <taxon>Pseudomonadota</taxon>
        <taxon>Gammaproteobacteria</taxon>
        <taxon>Salinisphaerales</taxon>
        <taxon>Salinisphaeraceae</taxon>
        <taxon>Salinisphaera</taxon>
    </lineage>
</organism>